<dbReference type="Proteomes" id="UP000271889">
    <property type="component" value="Unassembled WGS sequence"/>
</dbReference>
<evidence type="ECO:0000313" key="3">
    <source>
        <dbReference type="Proteomes" id="UP000271889"/>
    </source>
</evidence>
<evidence type="ECO:0000256" key="1">
    <source>
        <dbReference type="SAM" id="MobiDB-lite"/>
    </source>
</evidence>
<accession>A0A3P6TDH7</accession>
<feature type="compositionally biased region" description="Basic and acidic residues" evidence="1">
    <location>
        <begin position="55"/>
        <end position="67"/>
    </location>
</feature>
<proteinExistence type="predicted"/>
<organism evidence="2 3">
    <name type="scientific">Cylicostephanus goldi</name>
    <name type="common">Nematode worm</name>
    <dbReference type="NCBI Taxonomy" id="71465"/>
    <lineage>
        <taxon>Eukaryota</taxon>
        <taxon>Metazoa</taxon>
        <taxon>Ecdysozoa</taxon>
        <taxon>Nematoda</taxon>
        <taxon>Chromadorea</taxon>
        <taxon>Rhabditida</taxon>
        <taxon>Rhabditina</taxon>
        <taxon>Rhabditomorpha</taxon>
        <taxon>Strongyloidea</taxon>
        <taxon>Strongylidae</taxon>
        <taxon>Cylicostephanus</taxon>
    </lineage>
</organism>
<feature type="region of interest" description="Disordered" evidence="1">
    <location>
        <begin position="55"/>
        <end position="88"/>
    </location>
</feature>
<name>A0A3P6TDH7_CYLGO</name>
<gene>
    <name evidence="2" type="ORF">CGOC_LOCUS5571</name>
</gene>
<dbReference type="AlphaFoldDB" id="A0A3P6TDH7"/>
<dbReference type="EMBL" id="UYRV01017097">
    <property type="protein sequence ID" value="VDK62761.1"/>
    <property type="molecule type" value="Genomic_DNA"/>
</dbReference>
<reference evidence="2 3" key="1">
    <citation type="submission" date="2018-11" db="EMBL/GenBank/DDBJ databases">
        <authorList>
            <consortium name="Pathogen Informatics"/>
        </authorList>
    </citation>
    <scope>NUCLEOTIDE SEQUENCE [LARGE SCALE GENOMIC DNA]</scope>
</reference>
<evidence type="ECO:0000313" key="2">
    <source>
        <dbReference type="EMBL" id="VDK62761.1"/>
    </source>
</evidence>
<protein>
    <submittedName>
        <fullName evidence="2">Uncharacterized protein</fullName>
    </submittedName>
</protein>
<sequence>MLLRGERRRFSPASRKEECGVQTNDSLETTKKCFKHHSRPLNVKTRRAHHQLNQFHDKDPHCCEMKHSQPMNKSAYKHARTSAKKLPSTTTSYGAHYLQTAPNSPDAKVPTRALLNAMVELLTMTGAEGLTVRSKRQRPRGSS</sequence>
<feature type="region of interest" description="Disordered" evidence="1">
    <location>
        <begin position="1"/>
        <end position="23"/>
    </location>
</feature>
<keyword evidence="3" id="KW-1185">Reference proteome</keyword>
<feature type="compositionally biased region" description="Basic and acidic residues" evidence="1">
    <location>
        <begin position="1"/>
        <end position="19"/>
    </location>
</feature>